<comment type="caution">
    <text evidence="5">The sequence shown here is derived from an EMBL/GenBank/DDBJ whole genome shotgun (WGS) entry which is preliminary data.</text>
</comment>
<organism evidence="5 6">
    <name type="scientific">Gymnopilus dilepis</name>
    <dbReference type="NCBI Taxonomy" id="231916"/>
    <lineage>
        <taxon>Eukaryota</taxon>
        <taxon>Fungi</taxon>
        <taxon>Dikarya</taxon>
        <taxon>Basidiomycota</taxon>
        <taxon>Agaricomycotina</taxon>
        <taxon>Agaricomycetes</taxon>
        <taxon>Agaricomycetidae</taxon>
        <taxon>Agaricales</taxon>
        <taxon>Agaricineae</taxon>
        <taxon>Hymenogastraceae</taxon>
        <taxon>Gymnopilus</taxon>
    </lineage>
</organism>
<dbReference type="InterPro" id="IPR006085">
    <property type="entry name" value="XPG_DNA_repair_N"/>
</dbReference>
<feature type="compositionally biased region" description="Basic and acidic residues" evidence="3">
    <location>
        <begin position="851"/>
        <end position="860"/>
    </location>
</feature>
<dbReference type="SMART" id="SM00484">
    <property type="entry name" value="XPGI"/>
    <property type="match status" value="1"/>
</dbReference>
<dbReference type="InterPro" id="IPR029060">
    <property type="entry name" value="PIN-like_dom_sf"/>
</dbReference>
<dbReference type="InterPro" id="IPR006084">
    <property type="entry name" value="XPG/Rad2"/>
</dbReference>
<dbReference type="InterPro" id="IPR036279">
    <property type="entry name" value="5-3_exonuclease_C_sf"/>
</dbReference>
<evidence type="ECO:0000313" key="5">
    <source>
        <dbReference type="EMBL" id="PPR03285.1"/>
    </source>
</evidence>
<feature type="region of interest" description="Disordered" evidence="3">
    <location>
        <begin position="833"/>
        <end position="868"/>
    </location>
</feature>
<reference evidence="5 6" key="1">
    <citation type="journal article" date="2018" name="Evol. Lett.">
        <title>Horizontal gene cluster transfer increased hallucinogenic mushroom diversity.</title>
        <authorList>
            <person name="Reynolds H.T."/>
            <person name="Vijayakumar V."/>
            <person name="Gluck-Thaler E."/>
            <person name="Korotkin H.B."/>
            <person name="Matheny P.B."/>
            <person name="Slot J.C."/>
        </authorList>
    </citation>
    <scope>NUCLEOTIDE SEQUENCE [LARGE SCALE GENOMIC DNA]</scope>
    <source>
        <strain evidence="5 6">SRW20</strain>
    </source>
</reference>
<proteinExistence type="predicted"/>
<feature type="compositionally biased region" description="Acidic residues" evidence="3">
    <location>
        <begin position="593"/>
        <end position="603"/>
    </location>
</feature>
<feature type="region of interest" description="Disordered" evidence="3">
    <location>
        <begin position="377"/>
        <end position="423"/>
    </location>
</feature>
<dbReference type="Pfam" id="PF00867">
    <property type="entry name" value="XPG_I"/>
    <property type="match status" value="1"/>
</dbReference>
<dbReference type="Gene3D" id="3.40.50.1010">
    <property type="entry name" value="5'-nuclease"/>
    <property type="match status" value="2"/>
</dbReference>
<evidence type="ECO:0000313" key="6">
    <source>
        <dbReference type="Proteomes" id="UP000284706"/>
    </source>
</evidence>
<dbReference type="InterPro" id="IPR041177">
    <property type="entry name" value="GEN1_C"/>
</dbReference>
<dbReference type="InterPro" id="IPR037316">
    <property type="entry name" value="Yen1_H3TH"/>
</dbReference>
<keyword evidence="1" id="KW-0540">Nuclease</keyword>
<feature type="region of interest" description="Disordered" evidence="3">
    <location>
        <begin position="696"/>
        <end position="788"/>
    </location>
</feature>
<evidence type="ECO:0000256" key="3">
    <source>
        <dbReference type="SAM" id="MobiDB-lite"/>
    </source>
</evidence>
<dbReference type="AlphaFoldDB" id="A0A409YJV6"/>
<feature type="compositionally biased region" description="Polar residues" evidence="3">
    <location>
        <begin position="629"/>
        <end position="642"/>
    </location>
</feature>
<dbReference type="CDD" id="cd09870">
    <property type="entry name" value="PIN_YEN1"/>
    <property type="match status" value="1"/>
</dbReference>
<dbReference type="GO" id="GO:0017108">
    <property type="term" value="F:5'-flap endonuclease activity"/>
    <property type="evidence" value="ECO:0007669"/>
    <property type="project" value="TreeGrafter"/>
</dbReference>
<dbReference type="Pfam" id="PF00752">
    <property type="entry name" value="XPG_N"/>
    <property type="match status" value="1"/>
</dbReference>
<feature type="compositionally biased region" description="Polar residues" evidence="3">
    <location>
        <begin position="377"/>
        <end position="396"/>
    </location>
</feature>
<keyword evidence="2" id="KW-0378">Hydrolase</keyword>
<dbReference type="GO" id="GO:0006281">
    <property type="term" value="P:DNA repair"/>
    <property type="evidence" value="ECO:0007669"/>
    <property type="project" value="UniProtKB-ARBA"/>
</dbReference>
<dbReference type="InterPro" id="IPR006086">
    <property type="entry name" value="XPG-I_dom"/>
</dbReference>
<dbReference type="CDD" id="cd09906">
    <property type="entry name" value="H3TH_YEN1"/>
    <property type="match status" value="1"/>
</dbReference>
<dbReference type="OrthoDB" id="2959108at2759"/>
<dbReference type="SUPFAM" id="SSF47807">
    <property type="entry name" value="5' to 3' exonuclease, C-terminal subdomain"/>
    <property type="match status" value="1"/>
</dbReference>
<feature type="compositionally biased region" description="Low complexity" evidence="3">
    <location>
        <begin position="737"/>
        <end position="751"/>
    </location>
</feature>
<dbReference type="GO" id="GO:0008821">
    <property type="term" value="F:crossover junction DNA endonuclease activity"/>
    <property type="evidence" value="ECO:0007669"/>
    <property type="project" value="InterPro"/>
</dbReference>
<dbReference type="SUPFAM" id="SSF88723">
    <property type="entry name" value="PIN domain-like"/>
    <property type="match status" value="1"/>
</dbReference>
<accession>A0A409YJV6</accession>
<dbReference type="Proteomes" id="UP000284706">
    <property type="component" value="Unassembled WGS sequence"/>
</dbReference>
<feature type="region of interest" description="Disordered" evidence="3">
    <location>
        <begin position="535"/>
        <end position="664"/>
    </location>
</feature>
<feature type="domain" description="XPG-I" evidence="4">
    <location>
        <begin position="113"/>
        <end position="193"/>
    </location>
</feature>
<evidence type="ECO:0000259" key="4">
    <source>
        <dbReference type="SMART" id="SM00484"/>
    </source>
</evidence>
<dbReference type="PANTHER" id="PTHR11081:SF75">
    <property type="entry name" value="ENDONUCLEASE, PUTATIVE (AFU_ORTHOLOGUE AFUA_3G13260)-RELATED"/>
    <property type="match status" value="1"/>
</dbReference>
<feature type="region of interest" description="Disordered" evidence="3">
    <location>
        <begin position="466"/>
        <end position="503"/>
    </location>
</feature>
<dbReference type="PANTHER" id="PTHR11081">
    <property type="entry name" value="FLAP ENDONUCLEASE FAMILY MEMBER"/>
    <property type="match status" value="1"/>
</dbReference>
<evidence type="ECO:0000256" key="1">
    <source>
        <dbReference type="ARBA" id="ARBA00022722"/>
    </source>
</evidence>
<gene>
    <name evidence="5" type="ORF">CVT26_008119</name>
</gene>
<keyword evidence="6" id="KW-1185">Reference proteome</keyword>
<dbReference type="Pfam" id="PF18380">
    <property type="entry name" value="GEN1_C"/>
    <property type="match status" value="1"/>
</dbReference>
<dbReference type="InParanoid" id="A0A409YJV6"/>
<dbReference type="PRINTS" id="PR00853">
    <property type="entry name" value="XPGRADSUPER"/>
</dbReference>
<dbReference type="STRING" id="231916.A0A409YJV6"/>
<feature type="compositionally biased region" description="Acidic residues" evidence="3">
    <location>
        <begin position="473"/>
        <end position="486"/>
    </location>
</feature>
<sequence length="868" mass="95959">MGVAGLWEILRPAAKTRSLTDIAIKEGFEANPDGKRGFRLGIDASIWFFHAEYGREGENPVLRTLFFRCATLMHTTFLPLFVFDGPKRPDFKRGKKINKSGNKLIPGMKQIVEAFGFEWRMAPGEAEAELAYLNRIGVIDGILSDDVDNFLFGAVTVIRNPSNNLSGNKARPVLNSAGKDDKNHSRVFRMDDITNHADIRLTRGGLILIGLMSGGDYQQSGLERCGIATAHALAKCGFGDSLYEASRAFSRQDLSEFLVPWRHQLKEELRTNSRGMLARKQAALANAIPETFPDIDILLSYVNPITSESMGRESNNTFLTWSKEPDLAKLAGACELYFEWGYKEAIIKRFRTVMWHSIVLRILRRAVLDLDGNSSVGSAVSSTPHKSGKTTTTCGTPSKMIARHFSSSPSEQRHSGLDSDDEADDEERLILKIHSTREHASTDGLLEYRIEIAPKQLVELTASGIKGMRVPEGPDEWASDEEEDEDGGTKKRGKGKPIDPEEHMRLWMPACMVRLVEPSLVQEFEDVQEAKRLKKLKKGTRSAEGSKEKPAKSRKAKAKPVSVPDDVFTSPDKPPEKETRKATSRSAIPAMSDQDDGSSDELPECILPVIPRKKTRQVHSAAESAEQAPLQNRLTSSASTRTGIKDLTKKKTKAPESLIDDDDLKNFFAVTQKSSLKQSKGSATTSASRVISALGQVATVSSQTRPRDDHLDLEEFTSRSLNKKGPSSMSPSKRKANAGTSNSTSSESESQQRPHKSPRKRPDQVSPKCARRPVSPCPPSSRIPSQGRVIPGVIEILTDSETDEYMAPLKTVEQKAPSRSLPPLMAARERYKGRNTAVSRPPITPAPPSQDSHRRNRPEIYSDIIDLT</sequence>
<dbReference type="EMBL" id="NHYE01000753">
    <property type="protein sequence ID" value="PPR03285.1"/>
    <property type="molecule type" value="Genomic_DNA"/>
</dbReference>
<evidence type="ECO:0000256" key="2">
    <source>
        <dbReference type="ARBA" id="ARBA00022801"/>
    </source>
</evidence>
<protein>
    <recommendedName>
        <fullName evidence="4">XPG-I domain-containing protein</fullName>
    </recommendedName>
</protein>
<name>A0A409YJV6_9AGAR</name>